<dbReference type="PANTHER" id="PTHR12703">
    <property type="entry name" value="TRANSMEMBRANE PROTEIN 33"/>
    <property type="match status" value="1"/>
</dbReference>
<feature type="transmembrane region" description="Helical" evidence="7">
    <location>
        <begin position="273"/>
        <end position="297"/>
    </location>
</feature>
<evidence type="ECO:0000256" key="1">
    <source>
        <dbReference type="ARBA" id="ARBA00004141"/>
    </source>
</evidence>
<evidence type="ECO:0000256" key="6">
    <source>
        <dbReference type="SAM" id="MobiDB-lite"/>
    </source>
</evidence>
<evidence type="ECO:0000256" key="2">
    <source>
        <dbReference type="ARBA" id="ARBA00007322"/>
    </source>
</evidence>
<evidence type="ECO:0000256" key="7">
    <source>
        <dbReference type="SAM" id="Phobius"/>
    </source>
</evidence>
<keyword evidence="3 7" id="KW-0812">Transmembrane</keyword>
<evidence type="ECO:0000313" key="8">
    <source>
        <dbReference type="EMBL" id="CAK0783554.1"/>
    </source>
</evidence>
<accession>A0AAV1I863</accession>
<name>A0AAV1I863_9CHLO</name>
<evidence type="ECO:0000256" key="5">
    <source>
        <dbReference type="ARBA" id="ARBA00023136"/>
    </source>
</evidence>
<feature type="transmembrane region" description="Helical" evidence="7">
    <location>
        <begin position="217"/>
        <end position="238"/>
    </location>
</feature>
<dbReference type="GO" id="GO:0061024">
    <property type="term" value="P:membrane organization"/>
    <property type="evidence" value="ECO:0007669"/>
    <property type="project" value="TreeGrafter"/>
</dbReference>
<evidence type="ECO:0000256" key="4">
    <source>
        <dbReference type="ARBA" id="ARBA00022989"/>
    </source>
</evidence>
<evidence type="ECO:0000256" key="3">
    <source>
        <dbReference type="ARBA" id="ARBA00022692"/>
    </source>
</evidence>
<comment type="similarity">
    <text evidence="2">Belongs to the PER33/POM33 family.</text>
</comment>
<dbReference type="EMBL" id="CAUYUE010000008">
    <property type="protein sequence ID" value="CAK0783554.1"/>
    <property type="molecule type" value="Genomic_DNA"/>
</dbReference>
<keyword evidence="9" id="KW-1185">Reference proteome</keyword>
<reference evidence="8 9" key="1">
    <citation type="submission" date="2023-10" db="EMBL/GenBank/DDBJ databases">
        <authorList>
            <person name="Maclean D."/>
            <person name="Macfadyen A."/>
        </authorList>
    </citation>
    <scope>NUCLEOTIDE SEQUENCE [LARGE SCALE GENOMIC DNA]</scope>
</reference>
<dbReference type="GO" id="GO:0016020">
    <property type="term" value="C:membrane"/>
    <property type="evidence" value="ECO:0007669"/>
    <property type="project" value="UniProtKB-SubCell"/>
</dbReference>
<protein>
    <recommendedName>
        <fullName evidence="10">Transmembrane protein 33</fullName>
    </recommendedName>
</protein>
<sequence length="328" mass="36033">MSTPQGLEAFRSFDFDGDERWRQYETNIEVPPGRDRETVLQKFKAKWYKREIDPDFDVSQAGPAAGSGRELPPTPPSSTQDCSKEAAASSHTGPNSSSQAASPPPKAAPSTSRPPSTQAMPGKTAMTERNLFVLHALQLLLGLAAAQPLFWGASVRCWKLFLAVSALCHLYKVIIKHGLPRFRPFPAALKQWVMPASASTDFQYLLLSVLFLQARPMALVVVPIWILALYHAVAYAGAKFGGTQLWQQYGARLQQALSAYQGQALVFNAGAEIGVGFLLLVGLVTPQRSLLLTFIYWKNFLPTRYHTPDAAGYHRQANPSYSLAEGAR</sequence>
<dbReference type="Proteomes" id="UP001314263">
    <property type="component" value="Unassembled WGS sequence"/>
</dbReference>
<dbReference type="GO" id="GO:0005783">
    <property type="term" value="C:endoplasmic reticulum"/>
    <property type="evidence" value="ECO:0007669"/>
    <property type="project" value="TreeGrafter"/>
</dbReference>
<keyword evidence="4 7" id="KW-1133">Transmembrane helix</keyword>
<dbReference type="Pfam" id="PF03661">
    <property type="entry name" value="TMEM33_Pom33"/>
    <property type="match status" value="1"/>
</dbReference>
<evidence type="ECO:0000313" key="9">
    <source>
        <dbReference type="Proteomes" id="UP001314263"/>
    </source>
</evidence>
<keyword evidence="5 7" id="KW-0472">Membrane</keyword>
<comment type="caution">
    <text evidence="8">The sequence shown here is derived from an EMBL/GenBank/DDBJ whole genome shotgun (WGS) entry which is preliminary data.</text>
</comment>
<feature type="compositionally biased region" description="Low complexity" evidence="6">
    <location>
        <begin position="108"/>
        <end position="119"/>
    </location>
</feature>
<dbReference type="InterPro" id="IPR051645">
    <property type="entry name" value="PER33/POM33_regulator"/>
</dbReference>
<dbReference type="PANTHER" id="PTHR12703:SF4">
    <property type="entry name" value="TRANSMEMBRANE PROTEIN 33"/>
    <property type="match status" value="1"/>
</dbReference>
<comment type="subcellular location">
    <subcellularLocation>
        <location evidence="1">Membrane</location>
        <topology evidence="1">Multi-pass membrane protein</topology>
    </subcellularLocation>
</comment>
<dbReference type="InterPro" id="IPR005344">
    <property type="entry name" value="TMEM33/Pom33"/>
</dbReference>
<dbReference type="GO" id="GO:0071786">
    <property type="term" value="P:endoplasmic reticulum tubular network organization"/>
    <property type="evidence" value="ECO:0007669"/>
    <property type="project" value="TreeGrafter"/>
</dbReference>
<evidence type="ECO:0008006" key="10">
    <source>
        <dbReference type="Google" id="ProtNLM"/>
    </source>
</evidence>
<dbReference type="AlphaFoldDB" id="A0AAV1I863"/>
<proteinExistence type="inferred from homology"/>
<feature type="region of interest" description="Disordered" evidence="6">
    <location>
        <begin position="54"/>
        <end position="122"/>
    </location>
</feature>
<organism evidence="8 9">
    <name type="scientific">Coccomyxa viridis</name>
    <dbReference type="NCBI Taxonomy" id="1274662"/>
    <lineage>
        <taxon>Eukaryota</taxon>
        <taxon>Viridiplantae</taxon>
        <taxon>Chlorophyta</taxon>
        <taxon>core chlorophytes</taxon>
        <taxon>Trebouxiophyceae</taxon>
        <taxon>Trebouxiophyceae incertae sedis</taxon>
        <taxon>Coccomyxaceae</taxon>
        <taxon>Coccomyxa</taxon>
    </lineage>
</organism>
<gene>
    <name evidence="8" type="ORF">CVIRNUC_006753</name>
</gene>